<keyword evidence="1" id="KW-0175">Coiled coil</keyword>
<gene>
    <name evidence="3" type="ORF">AX774_g7607</name>
</gene>
<sequence>MTDYEEEKLNEIDALKSIFVDEFVEDEENAEKFYIKVSSEETDECEYKADVLLMVTYTQQYPDEAPIYEVLTEDEDSCLDSKDLKYLGQQLEQAILDSLGMAMVFTMVTVLKDELMDLLRRKEEEGKKAERERIEKEIELEQLKFIGTKVTRETFMEWKKKFEKEMAEQNKSGVTDTRKVDSKKNKLTGKQLFETDKSLAASDSMFFEDN</sequence>
<proteinExistence type="predicted"/>
<evidence type="ECO:0000313" key="3">
    <source>
        <dbReference type="EMBL" id="OMH78990.1"/>
    </source>
</evidence>
<dbReference type="EMBL" id="LSSK01001701">
    <property type="protein sequence ID" value="OMH78990.1"/>
    <property type="molecule type" value="Genomic_DNA"/>
</dbReference>
<reference evidence="4" key="1">
    <citation type="submission" date="2017-01" db="EMBL/GenBank/DDBJ databases">
        <authorList>
            <person name="Wang Y."/>
            <person name="White M."/>
            <person name="Kvist S."/>
            <person name="Moncalvo J.-M."/>
        </authorList>
    </citation>
    <scope>NUCLEOTIDE SEQUENCE [LARGE SCALE GENOMIC DNA]</scope>
    <source>
        <strain evidence="4">COL-18-3</strain>
    </source>
</reference>
<accession>A0A1R1PDC2</accession>
<dbReference type="InterPro" id="IPR016135">
    <property type="entry name" value="UBQ-conjugating_enzyme/RWD"/>
</dbReference>
<dbReference type="Proteomes" id="UP000188320">
    <property type="component" value="Unassembled WGS sequence"/>
</dbReference>
<dbReference type="InterPro" id="IPR032378">
    <property type="entry name" value="ZC3H15/TMA46_C"/>
</dbReference>
<organism evidence="3 4">
    <name type="scientific">Zancudomyces culisetae</name>
    <name type="common">Gut fungus</name>
    <name type="synonym">Smittium culisetae</name>
    <dbReference type="NCBI Taxonomy" id="1213189"/>
    <lineage>
        <taxon>Eukaryota</taxon>
        <taxon>Fungi</taxon>
        <taxon>Fungi incertae sedis</taxon>
        <taxon>Zoopagomycota</taxon>
        <taxon>Kickxellomycotina</taxon>
        <taxon>Harpellomycetes</taxon>
        <taxon>Harpellales</taxon>
        <taxon>Legeriomycetaceae</taxon>
        <taxon>Zancudomyces</taxon>
    </lineage>
</organism>
<evidence type="ECO:0000313" key="4">
    <source>
        <dbReference type="Proteomes" id="UP000188320"/>
    </source>
</evidence>
<dbReference type="OrthoDB" id="277175at2759"/>
<dbReference type="PROSITE" id="PS50908">
    <property type="entry name" value="RWD"/>
    <property type="match status" value="1"/>
</dbReference>
<dbReference type="InterPro" id="IPR006575">
    <property type="entry name" value="RWD_dom"/>
</dbReference>
<dbReference type="Pfam" id="PF05773">
    <property type="entry name" value="RWD"/>
    <property type="match status" value="1"/>
</dbReference>
<name>A0A1R1PDC2_ZANCU</name>
<dbReference type="InterPro" id="IPR040213">
    <property type="entry name" value="GIR2-like"/>
</dbReference>
<dbReference type="Gene3D" id="3.10.110.10">
    <property type="entry name" value="Ubiquitin Conjugating Enzyme"/>
    <property type="match status" value="1"/>
</dbReference>
<dbReference type="AlphaFoldDB" id="A0A1R1PDC2"/>
<dbReference type="PANTHER" id="PTHR12292">
    <property type="entry name" value="RWD DOMAIN-CONTAINING PROTEIN"/>
    <property type="match status" value="1"/>
</dbReference>
<feature type="domain" description="RWD" evidence="2">
    <location>
        <begin position="10"/>
        <end position="118"/>
    </location>
</feature>
<protein>
    <submittedName>
        <fullName evidence="3">RWD domain-containing protein 1</fullName>
    </submittedName>
</protein>
<feature type="coiled-coil region" evidence="1">
    <location>
        <begin position="112"/>
        <end position="144"/>
    </location>
</feature>
<dbReference type="Gene3D" id="6.20.400.10">
    <property type="match status" value="1"/>
</dbReference>
<keyword evidence="4" id="KW-1185">Reference proteome</keyword>
<comment type="caution">
    <text evidence="3">The sequence shown here is derived from an EMBL/GenBank/DDBJ whole genome shotgun (WGS) entry which is preliminary data.</text>
</comment>
<evidence type="ECO:0000259" key="2">
    <source>
        <dbReference type="PROSITE" id="PS50908"/>
    </source>
</evidence>
<dbReference type="SUPFAM" id="SSF54495">
    <property type="entry name" value="UBC-like"/>
    <property type="match status" value="1"/>
</dbReference>
<dbReference type="SMART" id="SM00591">
    <property type="entry name" value="RWD"/>
    <property type="match status" value="1"/>
</dbReference>
<evidence type="ECO:0000256" key="1">
    <source>
        <dbReference type="SAM" id="Coils"/>
    </source>
</evidence>
<dbReference type="Pfam" id="PF16543">
    <property type="entry name" value="DFRP_C"/>
    <property type="match status" value="1"/>
</dbReference>